<evidence type="ECO:0000313" key="5">
    <source>
        <dbReference type="Proteomes" id="UP001311915"/>
    </source>
</evidence>
<dbReference type="Gene3D" id="2.60.120.430">
    <property type="entry name" value="Galactose-binding lectin"/>
    <property type="match status" value="1"/>
</dbReference>
<feature type="domain" description="Malectin-like" evidence="3">
    <location>
        <begin position="32"/>
        <end position="355"/>
    </location>
</feature>
<name>A0AAV9ME89_9SOLN</name>
<comment type="subcellular location">
    <subcellularLocation>
        <location evidence="1">Membrane</location>
        <topology evidence="1">Single-pass membrane protein</topology>
    </subcellularLocation>
</comment>
<keyword evidence="5" id="KW-1185">Reference proteome</keyword>
<dbReference type="AlphaFoldDB" id="A0AAV9ME89"/>
<feature type="signal peptide" evidence="2">
    <location>
        <begin position="1"/>
        <end position="22"/>
    </location>
</feature>
<gene>
    <name evidence="4" type="ORF">R3W88_010374</name>
</gene>
<dbReference type="EMBL" id="JAWPEI010000002">
    <property type="protein sequence ID" value="KAK4736113.1"/>
    <property type="molecule type" value="Genomic_DNA"/>
</dbReference>
<dbReference type="PANTHER" id="PTHR45631">
    <property type="entry name" value="OS07G0107800 PROTEIN-RELATED"/>
    <property type="match status" value="1"/>
</dbReference>
<comment type="caution">
    <text evidence="4">The sequence shown here is derived from an EMBL/GenBank/DDBJ whole genome shotgun (WGS) entry which is preliminary data.</text>
</comment>
<sequence>MTKDLNFIFLICISLFALEANAHIDQSGFVSVDCGIPQGSNYTDVATGLQYVSDSGFVDTGSNATISSEFQADGLEQQLYTLTSFPEGKRNCYTIRVPEGKGKRYLIRARFLYGNYDGKRQLLINFDLHLGVNFWDTIHIVNASTLIYREIIHILSSDFVQVCLVNTGRGTPFISVLELRLLNTTIYKTTSGSLQTVVRLDLGSTATQFVRYQDDIYDRLWWPYNDVANTISLSTTSTIDNTNSFLPPSKVLSTAIAADNDTNGISFSWEPANSTDEYYIYLHFAEIEANHVNRQFDVYFDGELYEVEFTPDYMSVTTILSTSPLKPKARHQITLNKTGNSIHQPTINAMEIYKVVKLLAT</sequence>
<dbReference type="Proteomes" id="UP001311915">
    <property type="component" value="Unassembled WGS sequence"/>
</dbReference>
<protein>
    <recommendedName>
        <fullName evidence="3">Malectin-like domain-containing protein</fullName>
    </recommendedName>
</protein>
<dbReference type="Pfam" id="PF12819">
    <property type="entry name" value="Malectin_like"/>
    <property type="match status" value="1"/>
</dbReference>
<evidence type="ECO:0000313" key="4">
    <source>
        <dbReference type="EMBL" id="KAK4736113.1"/>
    </source>
</evidence>
<keyword evidence="2" id="KW-0732">Signal</keyword>
<evidence type="ECO:0000256" key="1">
    <source>
        <dbReference type="ARBA" id="ARBA00004167"/>
    </source>
</evidence>
<accession>A0AAV9ME89</accession>
<feature type="chain" id="PRO_5043575205" description="Malectin-like domain-containing protein" evidence="2">
    <location>
        <begin position="23"/>
        <end position="361"/>
    </location>
</feature>
<proteinExistence type="predicted"/>
<dbReference type="InterPro" id="IPR024788">
    <property type="entry name" value="Malectin-like_Carb-bd_dom"/>
</dbReference>
<dbReference type="GO" id="GO:0016020">
    <property type="term" value="C:membrane"/>
    <property type="evidence" value="ECO:0007669"/>
    <property type="project" value="UniProtKB-SubCell"/>
</dbReference>
<dbReference type="PANTHER" id="PTHR45631:SF202">
    <property type="entry name" value="SENESCENCE-INDUCED RECEPTOR-LIKE SERINE_THREONINE-PROTEIN KINASE"/>
    <property type="match status" value="1"/>
</dbReference>
<organism evidence="4 5">
    <name type="scientific">Solanum pinnatisectum</name>
    <name type="common">tansyleaf nightshade</name>
    <dbReference type="NCBI Taxonomy" id="50273"/>
    <lineage>
        <taxon>Eukaryota</taxon>
        <taxon>Viridiplantae</taxon>
        <taxon>Streptophyta</taxon>
        <taxon>Embryophyta</taxon>
        <taxon>Tracheophyta</taxon>
        <taxon>Spermatophyta</taxon>
        <taxon>Magnoliopsida</taxon>
        <taxon>eudicotyledons</taxon>
        <taxon>Gunneridae</taxon>
        <taxon>Pentapetalae</taxon>
        <taxon>asterids</taxon>
        <taxon>lamiids</taxon>
        <taxon>Solanales</taxon>
        <taxon>Solanaceae</taxon>
        <taxon>Solanoideae</taxon>
        <taxon>Solaneae</taxon>
        <taxon>Solanum</taxon>
    </lineage>
</organism>
<reference evidence="4 5" key="1">
    <citation type="submission" date="2023-10" db="EMBL/GenBank/DDBJ databases">
        <title>Genome-Wide Identification Analysis in wild type Solanum Pinnatisectum Reveals Some Genes Defensing Phytophthora Infestans.</title>
        <authorList>
            <person name="Sun C."/>
        </authorList>
    </citation>
    <scope>NUCLEOTIDE SEQUENCE [LARGE SCALE GENOMIC DNA]</scope>
    <source>
        <strain evidence="4">LQN</strain>
        <tissue evidence="4">Leaf</tissue>
    </source>
</reference>
<evidence type="ECO:0000259" key="3">
    <source>
        <dbReference type="Pfam" id="PF12819"/>
    </source>
</evidence>
<evidence type="ECO:0000256" key="2">
    <source>
        <dbReference type="SAM" id="SignalP"/>
    </source>
</evidence>